<dbReference type="AlphaFoldDB" id="A0A2N1M184"/>
<proteinExistence type="predicted"/>
<comment type="caution">
    <text evidence="1">The sequence shown here is derived from an EMBL/GenBank/DDBJ whole genome shotgun (WGS) entry which is preliminary data.</text>
</comment>
<dbReference type="EMBL" id="LLXL01007728">
    <property type="protein sequence ID" value="PKK55389.1"/>
    <property type="molecule type" value="Genomic_DNA"/>
</dbReference>
<evidence type="ECO:0000313" key="2">
    <source>
        <dbReference type="Proteomes" id="UP000233469"/>
    </source>
</evidence>
<evidence type="ECO:0000313" key="1">
    <source>
        <dbReference type="EMBL" id="PKK55389.1"/>
    </source>
</evidence>
<sequence length="120" mass="13917">MKFTFTSVMSLLKKIARALLNRNIWIGYNILLPILIIDEVNVLNRLGYSLVAGEAYDFLIHIYCLDLHNLHVTTYVIGDLSKEEAEEYFEKHILSQNECKEFEGKFDHICKIISTLRLPA</sequence>
<dbReference type="Proteomes" id="UP000233469">
    <property type="component" value="Unassembled WGS sequence"/>
</dbReference>
<dbReference type="VEuPathDB" id="FungiDB:RhiirFUN_000958"/>
<accession>A0A2N1M184</accession>
<reference evidence="1 2" key="1">
    <citation type="submission" date="2016-04" db="EMBL/GenBank/DDBJ databases">
        <title>Genome analyses suggest a sexual origin of heterokaryosis in a supposedly ancient asexual fungus.</title>
        <authorList>
            <person name="Ropars J."/>
            <person name="Sedzielewska K."/>
            <person name="Noel J."/>
            <person name="Charron P."/>
            <person name="Farinelli L."/>
            <person name="Marton T."/>
            <person name="Kruger M."/>
            <person name="Pelin A."/>
            <person name="Brachmann A."/>
            <person name="Corradi N."/>
        </authorList>
    </citation>
    <scope>NUCLEOTIDE SEQUENCE [LARGE SCALE GENOMIC DNA]</scope>
    <source>
        <strain evidence="1 2">C2</strain>
    </source>
</reference>
<organism evidence="1 2">
    <name type="scientific">Rhizophagus irregularis</name>
    <dbReference type="NCBI Taxonomy" id="588596"/>
    <lineage>
        <taxon>Eukaryota</taxon>
        <taxon>Fungi</taxon>
        <taxon>Fungi incertae sedis</taxon>
        <taxon>Mucoromycota</taxon>
        <taxon>Glomeromycotina</taxon>
        <taxon>Glomeromycetes</taxon>
        <taxon>Glomerales</taxon>
        <taxon>Glomeraceae</taxon>
        <taxon>Rhizophagus</taxon>
    </lineage>
</organism>
<gene>
    <name evidence="1" type="ORF">RhiirC2_802526</name>
</gene>
<name>A0A2N1M184_9GLOM</name>
<reference evidence="1 2" key="2">
    <citation type="submission" date="2017-10" db="EMBL/GenBank/DDBJ databases">
        <title>Extensive intraspecific genome diversity in a model arbuscular mycorrhizal fungus.</title>
        <authorList>
            <person name="Chen E.C.H."/>
            <person name="Morin E."/>
            <person name="Baudet D."/>
            <person name="Noel J."/>
            <person name="Ndikumana S."/>
            <person name="Charron P."/>
            <person name="St-Onge C."/>
            <person name="Giorgi J."/>
            <person name="Grigoriev I.V."/>
            <person name="Roux C."/>
            <person name="Martin F.M."/>
            <person name="Corradi N."/>
        </authorList>
    </citation>
    <scope>NUCLEOTIDE SEQUENCE [LARGE SCALE GENOMIC DNA]</scope>
    <source>
        <strain evidence="1 2">C2</strain>
    </source>
</reference>
<protein>
    <submittedName>
        <fullName evidence="1">Uncharacterized protein</fullName>
    </submittedName>
</protein>